<dbReference type="InterPro" id="IPR014710">
    <property type="entry name" value="RmlC-like_jellyroll"/>
</dbReference>
<accession>A0A5C5Y923</accession>
<organism evidence="2 3">
    <name type="scientific">Crateriforma conspicua</name>
    <dbReference type="NCBI Taxonomy" id="2527996"/>
    <lineage>
        <taxon>Bacteria</taxon>
        <taxon>Pseudomonadati</taxon>
        <taxon>Planctomycetota</taxon>
        <taxon>Planctomycetia</taxon>
        <taxon>Planctomycetales</taxon>
        <taxon>Planctomycetaceae</taxon>
        <taxon>Crateriforma</taxon>
    </lineage>
</organism>
<gene>
    <name evidence="2" type="primary">crp_2</name>
    <name evidence="2" type="ORF">Pan14r_45040</name>
</gene>
<dbReference type="SUPFAM" id="SSF51206">
    <property type="entry name" value="cAMP-binding domain-like"/>
    <property type="match status" value="1"/>
</dbReference>
<name>A0A5C5Y923_9PLAN</name>
<feature type="domain" description="Cyclic nucleotide-binding" evidence="1">
    <location>
        <begin position="14"/>
        <end position="133"/>
    </location>
</feature>
<dbReference type="InterPro" id="IPR000595">
    <property type="entry name" value="cNMP-bd_dom"/>
</dbReference>
<dbReference type="InterPro" id="IPR018490">
    <property type="entry name" value="cNMP-bd_dom_sf"/>
</dbReference>
<dbReference type="EMBL" id="SJPL01000001">
    <property type="protein sequence ID" value="TWT72186.1"/>
    <property type="molecule type" value="Genomic_DNA"/>
</dbReference>
<comment type="caution">
    <text evidence="2">The sequence shown here is derived from an EMBL/GenBank/DDBJ whole genome shotgun (WGS) entry which is preliminary data.</text>
</comment>
<keyword evidence="2" id="KW-0675">Receptor</keyword>
<dbReference type="RefSeq" id="WP_145304602.1">
    <property type="nucleotide sequence ID" value="NZ_CP036319.1"/>
</dbReference>
<evidence type="ECO:0000313" key="3">
    <source>
        <dbReference type="Proteomes" id="UP000317238"/>
    </source>
</evidence>
<protein>
    <submittedName>
        <fullName evidence="2">cAMP receptor protein</fullName>
    </submittedName>
</protein>
<dbReference type="PRINTS" id="PR00103">
    <property type="entry name" value="CAMPKINASE"/>
</dbReference>
<evidence type="ECO:0000313" key="2">
    <source>
        <dbReference type="EMBL" id="TWT72186.1"/>
    </source>
</evidence>
<dbReference type="SMART" id="SM00100">
    <property type="entry name" value="cNMP"/>
    <property type="match status" value="1"/>
</dbReference>
<dbReference type="CDD" id="cd00038">
    <property type="entry name" value="CAP_ED"/>
    <property type="match status" value="1"/>
</dbReference>
<sequence length="159" mass="17628">MSDDRVELLRQMPAFGGLKPESLQLLLSESTQLHTAAGDYFFHEGDRGDCVYILESGSVTVQRIWHDQTFVLGHLGPGDCFGEMALIDFCPRSASVYAESDCQTIQIPTRSLGILLRNDVEQYAMIMMNLGREVSRRLRVADDALFQLRHAGTAGTACS</sequence>
<dbReference type="GO" id="GO:0005829">
    <property type="term" value="C:cytosol"/>
    <property type="evidence" value="ECO:0007669"/>
    <property type="project" value="TreeGrafter"/>
</dbReference>
<dbReference type="Proteomes" id="UP000317238">
    <property type="component" value="Unassembled WGS sequence"/>
</dbReference>
<dbReference type="InterPro" id="IPR050397">
    <property type="entry name" value="Env_Response_Regulators"/>
</dbReference>
<keyword evidence="3" id="KW-1185">Reference proteome</keyword>
<reference evidence="2 3" key="1">
    <citation type="submission" date="2019-02" db="EMBL/GenBank/DDBJ databases">
        <title>Deep-cultivation of Planctomycetes and their phenomic and genomic characterization uncovers novel biology.</title>
        <authorList>
            <person name="Wiegand S."/>
            <person name="Jogler M."/>
            <person name="Boedeker C."/>
            <person name="Pinto D."/>
            <person name="Vollmers J."/>
            <person name="Rivas-Marin E."/>
            <person name="Kohn T."/>
            <person name="Peeters S.H."/>
            <person name="Heuer A."/>
            <person name="Rast P."/>
            <person name="Oberbeckmann S."/>
            <person name="Bunk B."/>
            <person name="Jeske O."/>
            <person name="Meyerdierks A."/>
            <person name="Storesund J.E."/>
            <person name="Kallscheuer N."/>
            <person name="Luecker S."/>
            <person name="Lage O.M."/>
            <person name="Pohl T."/>
            <person name="Merkel B.J."/>
            <person name="Hornburger P."/>
            <person name="Mueller R.-W."/>
            <person name="Bruemmer F."/>
            <person name="Labrenz M."/>
            <person name="Spormann A.M."/>
            <person name="Op Den Camp H."/>
            <person name="Overmann J."/>
            <person name="Amann R."/>
            <person name="Jetten M.S.M."/>
            <person name="Mascher T."/>
            <person name="Medema M.H."/>
            <person name="Devos D.P."/>
            <person name="Kaster A.-K."/>
            <person name="Ovreas L."/>
            <person name="Rohde M."/>
            <person name="Galperin M.Y."/>
            <person name="Jogler C."/>
        </authorList>
    </citation>
    <scope>NUCLEOTIDE SEQUENCE [LARGE SCALE GENOMIC DNA]</scope>
    <source>
        <strain evidence="2 3">Pan14r</strain>
    </source>
</reference>
<dbReference type="PROSITE" id="PS50042">
    <property type="entry name" value="CNMP_BINDING_3"/>
    <property type="match status" value="1"/>
</dbReference>
<dbReference type="PROSITE" id="PS00889">
    <property type="entry name" value="CNMP_BINDING_2"/>
    <property type="match status" value="1"/>
</dbReference>
<dbReference type="Pfam" id="PF00027">
    <property type="entry name" value="cNMP_binding"/>
    <property type="match status" value="1"/>
</dbReference>
<dbReference type="InterPro" id="IPR018488">
    <property type="entry name" value="cNMP-bd_CS"/>
</dbReference>
<dbReference type="AlphaFoldDB" id="A0A5C5Y923"/>
<dbReference type="PANTHER" id="PTHR24567:SF74">
    <property type="entry name" value="HTH-TYPE TRANSCRIPTIONAL REGULATOR ARCR"/>
    <property type="match status" value="1"/>
</dbReference>
<dbReference type="Gene3D" id="2.60.120.10">
    <property type="entry name" value="Jelly Rolls"/>
    <property type="match status" value="1"/>
</dbReference>
<dbReference type="GO" id="GO:0003700">
    <property type="term" value="F:DNA-binding transcription factor activity"/>
    <property type="evidence" value="ECO:0007669"/>
    <property type="project" value="TreeGrafter"/>
</dbReference>
<evidence type="ECO:0000259" key="1">
    <source>
        <dbReference type="PROSITE" id="PS50042"/>
    </source>
</evidence>
<dbReference type="PANTHER" id="PTHR24567">
    <property type="entry name" value="CRP FAMILY TRANSCRIPTIONAL REGULATORY PROTEIN"/>
    <property type="match status" value="1"/>
</dbReference>
<proteinExistence type="predicted"/>
<dbReference type="OrthoDB" id="9798104at2"/>